<keyword evidence="1" id="KW-0067">ATP-binding</keyword>
<dbReference type="AlphaFoldDB" id="A0A1R1WYL4"/>
<keyword evidence="1" id="KW-0378">Hydrolase</keyword>
<keyword evidence="1" id="KW-0347">Helicase</keyword>
<dbReference type="InterPro" id="IPR052247">
    <property type="entry name" value="Meiotic_Crossover_Helicase"/>
</dbReference>
<protein>
    <submittedName>
        <fullName evidence="1">ATP-dependent DNA helicase MER3</fullName>
    </submittedName>
</protein>
<dbReference type="EMBL" id="LSSN01000195">
    <property type="protein sequence ID" value="OMJ25290.1"/>
    <property type="molecule type" value="Genomic_DNA"/>
</dbReference>
<dbReference type="GO" id="GO:0016787">
    <property type="term" value="F:hydrolase activity"/>
    <property type="evidence" value="ECO:0007669"/>
    <property type="project" value="UniProtKB-KW"/>
</dbReference>
<dbReference type="EMBL" id="LSSN01006040">
    <property type="protein sequence ID" value="OMJ07482.1"/>
    <property type="molecule type" value="Genomic_DNA"/>
</dbReference>
<accession>A0A1R1WYL4</accession>
<evidence type="ECO:0000313" key="1">
    <source>
        <dbReference type="EMBL" id="OMJ07482.1"/>
    </source>
</evidence>
<evidence type="ECO:0000313" key="2">
    <source>
        <dbReference type="EMBL" id="OMJ25290.1"/>
    </source>
</evidence>
<dbReference type="InterPro" id="IPR027417">
    <property type="entry name" value="P-loop_NTPase"/>
</dbReference>
<keyword evidence="3" id="KW-1185">Reference proteome</keyword>
<sequence>MFDVLGYNNSGFSEYSKLDVVQMIGRAGRPQFDDFGVAILMTSNRQKETYENTLKTGEIIESTYVLNKKIKFEIATLDFI</sequence>
<organism evidence="1 3">
    <name type="scientific">Smittium culicis</name>
    <dbReference type="NCBI Taxonomy" id="133412"/>
    <lineage>
        <taxon>Eukaryota</taxon>
        <taxon>Fungi</taxon>
        <taxon>Fungi incertae sedis</taxon>
        <taxon>Zoopagomycota</taxon>
        <taxon>Kickxellomycotina</taxon>
        <taxon>Harpellomycetes</taxon>
        <taxon>Harpellales</taxon>
        <taxon>Legeriomycetaceae</taxon>
        <taxon>Smittium</taxon>
    </lineage>
</organism>
<dbReference type="OrthoDB" id="5575at2759"/>
<reference evidence="1 3" key="1">
    <citation type="submission" date="2017-01" db="EMBL/GenBank/DDBJ databases">
        <authorList>
            <person name="Mah S.A."/>
            <person name="Swanson W.J."/>
            <person name="Moy G.W."/>
            <person name="Vacquier V.D."/>
        </authorList>
    </citation>
    <scope>NUCLEOTIDE SEQUENCE [LARGE SCALE GENOMIC DNA]</scope>
    <source>
        <strain evidence="1 3">GSMNP</strain>
    </source>
</reference>
<proteinExistence type="predicted"/>
<dbReference type="GO" id="GO:0043138">
    <property type="term" value="F:3'-5' DNA helicase activity"/>
    <property type="evidence" value="ECO:0007669"/>
    <property type="project" value="UniProtKB-EC"/>
</dbReference>
<dbReference type="PANTHER" id="PTHR47835">
    <property type="entry name" value="HFM1, ATP DEPENDENT DNA HELICASE HOMOLOG"/>
    <property type="match status" value="1"/>
</dbReference>
<keyword evidence="1" id="KW-0547">Nucleotide-binding</keyword>
<gene>
    <name evidence="1" type="ORF">AYI70_g12155</name>
    <name evidence="2" type="ORF">AYI70_g996</name>
</gene>
<dbReference type="PANTHER" id="PTHR47835:SF3">
    <property type="entry name" value="HELICASE FOR MEIOSIS 1"/>
    <property type="match status" value="1"/>
</dbReference>
<name>A0A1R1WYL4_9FUNG</name>
<evidence type="ECO:0000313" key="3">
    <source>
        <dbReference type="Proteomes" id="UP000187283"/>
    </source>
</evidence>
<dbReference type="Gene3D" id="3.40.50.300">
    <property type="entry name" value="P-loop containing nucleotide triphosphate hydrolases"/>
    <property type="match status" value="1"/>
</dbReference>
<dbReference type="SUPFAM" id="SSF52540">
    <property type="entry name" value="P-loop containing nucleoside triphosphate hydrolases"/>
    <property type="match status" value="1"/>
</dbReference>
<dbReference type="Proteomes" id="UP000187283">
    <property type="component" value="Unassembled WGS sequence"/>
</dbReference>
<comment type="caution">
    <text evidence="1">The sequence shown here is derived from an EMBL/GenBank/DDBJ whole genome shotgun (WGS) entry which is preliminary data.</text>
</comment>
<dbReference type="STRING" id="133412.A0A1R1WYL4"/>